<comment type="caution">
    <text evidence="2">The sequence shown here is derived from an EMBL/GenBank/DDBJ whole genome shotgun (WGS) entry which is preliminary data.</text>
</comment>
<evidence type="ECO:0000313" key="3">
    <source>
        <dbReference type="Proteomes" id="UP000499080"/>
    </source>
</evidence>
<evidence type="ECO:0000313" key="2">
    <source>
        <dbReference type="EMBL" id="GBM79599.1"/>
    </source>
</evidence>
<keyword evidence="3" id="KW-1185">Reference proteome</keyword>
<organism evidence="2 3">
    <name type="scientific">Araneus ventricosus</name>
    <name type="common">Orbweaver spider</name>
    <name type="synonym">Epeira ventricosa</name>
    <dbReference type="NCBI Taxonomy" id="182803"/>
    <lineage>
        <taxon>Eukaryota</taxon>
        <taxon>Metazoa</taxon>
        <taxon>Ecdysozoa</taxon>
        <taxon>Arthropoda</taxon>
        <taxon>Chelicerata</taxon>
        <taxon>Arachnida</taxon>
        <taxon>Araneae</taxon>
        <taxon>Araneomorphae</taxon>
        <taxon>Entelegynae</taxon>
        <taxon>Araneoidea</taxon>
        <taxon>Araneidae</taxon>
        <taxon>Araneus</taxon>
    </lineage>
</organism>
<name>A0A4Y2IQV3_ARAVE</name>
<reference evidence="2 3" key="1">
    <citation type="journal article" date="2019" name="Sci. Rep.">
        <title>Orb-weaving spider Araneus ventricosus genome elucidates the spidroin gene catalogue.</title>
        <authorList>
            <person name="Kono N."/>
            <person name="Nakamura H."/>
            <person name="Ohtoshi R."/>
            <person name="Moran D.A.P."/>
            <person name="Shinohara A."/>
            <person name="Yoshida Y."/>
            <person name="Fujiwara M."/>
            <person name="Mori M."/>
            <person name="Tomita M."/>
            <person name="Arakawa K."/>
        </authorList>
    </citation>
    <scope>NUCLEOTIDE SEQUENCE [LARGE SCALE GENOMIC DNA]</scope>
</reference>
<protein>
    <submittedName>
        <fullName evidence="2">Uncharacterized protein</fullName>
    </submittedName>
</protein>
<proteinExistence type="predicted"/>
<evidence type="ECO:0000256" key="1">
    <source>
        <dbReference type="SAM" id="MobiDB-lite"/>
    </source>
</evidence>
<feature type="region of interest" description="Disordered" evidence="1">
    <location>
        <begin position="1"/>
        <end position="53"/>
    </location>
</feature>
<dbReference type="AlphaFoldDB" id="A0A4Y2IQV3"/>
<accession>A0A4Y2IQV3</accession>
<feature type="non-terminal residue" evidence="2">
    <location>
        <position position="1"/>
    </location>
</feature>
<dbReference type="Proteomes" id="UP000499080">
    <property type="component" value="Unassembled WGS sequence"/>
</dbReference>
<gene>
    <name evidence="2" type="ORF">AVEN_147034_1</name>
</gene>
<dbReference type="EMBL" id="BGPR01107432">
    <property type="protein sequence ID" value="GBM79599.1"/>
    <property type="molecule type" value="Genomic_DNA"/>
</dbReference>
<sequence length="103" mass="11428">QLGIQDRPLLPPEPGHATGHGGGRVHEDDHRPTEVGLPTAGGGEEVGRRPQVGLQDQRLQHTIRSLLQEGREIQTGRNLAGRQCRLPGDTGRKRIHLRKDWNM</sequence>
<feature type="compositionally biased region" description="Basic and acidic residues" evidence="1">
    <location>
        <begin position="24"/>
        <end position="33"/>
    </location>
</feature>